<dbReference type="PANTHER" id="PTHR31268">
    <property type="match status" value="1"/>
</dbReference>
<reference evidence="3" key="1">
    <citation type="submission" date="2013-01" db="EMBL/GenBank/DDBJ databases">
        <title>Draft Genome Sequence of a Mulberry Tree, Morus notabilis C.K. Schneid.</title>
        <authorList>
            <person name="He N."/>
            <person name="Zhao S."/>
        </authorList>
    </citation>
    <scope>NUCLEOTIDE SEQUENCE</scope>
</reference>
<keyword evidence="3" id="KW-1185">Reference proteome</keyword>
<accession>W9RIB2</accession>
<evidence type="ECO:0000313" key="2">
    <source>
        <dbReference type="EMBL" id="EXB93568.1"/>
    </source>
</evidence>
<dbReference type="AlphaFoldDB" id="W9RIB2"/>
<proteinExistence type="predicted"/>
<dbReference type="STRING" id="981085.W9RIB2"/>
<evidence type="ECO:0000313" key="3">
    <source>
        <dbReference type="Proteomes" id="UP000030645"/>
    </source>
</evidence>
<protein>
    <recommendedName>
        <fullName evidence="4">Galactinol--sucrose galactosyltransferase</fullName>
    </recommendedName>
</protein>
<evidence type="ECO:0000256" key="1">
    <source>
        <dbReference type="ARBA" id="ARBA00023277"/>
    </source>
</evidence>
<dbReference type="Proteomes" id="UP000030645">
    <property type="component" value="Unassembled WGS sequence"/>
</dbReference>
<evidence type="ECO:0008006" key="4">
    <source>
        <dbReference type="Google" id="ProtNLM"/>
    </source>
</evidence>
<dbReference type="PANTHER" id="PTHR31268:SF37">
    <property type="entry name" value="GALACTINOL--SUCROSE GALACTOSYLTRANSFERASE"/>
    <property type="match status" value="1"/>
</dbReference>
<keyword evidence="1" id="KW-0119">Carbohydrate metabolism</keyword>
<name>W9RIB2_9ROSA</name>
<sequence>MSVVQLLELVSEEFAGRVELEKTYYKALTDSVREHFKGNGVISSMQQCNDFMFLGTEAISLGRVGMFGYFWRANLYVSNAVGEHNFKLLKSLALPDGTILRCQCYALPTRDCLFEDPLHDDKTMLKIWNLNKHTGVLGLFNCQGGGWCRQSRRNKCAAQFCCSVSCSASPKDIEWNNGKKNNLIPIEESNTFAVYMFREEKLKLMKFAETFEVSHEPLNFELLTVSPVKILPKKAVQFAPIGLVNMLNTAGSIQSMELSDHEDLVRIGVKEKVGK</sequence>
<gene>
    <name evidence="2" type="ORF">L484_014560</name>
</gene>
<dbReference type="Pfam" id="PF05691">
    <property type="entry name" value="Raffinose_syn"/>
    <property type="match status" value="2"/>
</dbReference>
<dbReference type="eggNOG" id="ENOG502QTKB">
    <property type="taxonomic scope" value="Eukaryota"/>
</dbReference>
<dbReference type="GO" id="GO:0047274">
    <property type="term" value="F:galactinol-sucrose galactosyltransferase activity"/>
    <property type="evidence" value="ECO:0007669"/>
    <property type="project" value="TreeGrafter"/>
</dbReference>
<organism evidence="2 3">
    <name type="scientific">Morus notabilis</name>
    <dbReference type="NCBI Taxonomy" id="981085"/>
    <lineage>
        <taxon>Eukaryota</taxon>
        <taxon>Viridiplantae</taxon>
        <taxon>Streptophyta</taxon>
        <taxon>Embryophyta</taxon>
        <taxon>Tracheophyta</taxon>
        <taxon>Spermatophyta</taxon>
        <taxon>Magnoliopsida</taxon>
        <taxon>eudicotyledons</taxon>
        <taxon>Gunneridae</taxon>
        <taxon>Pentapetalae</taxon>
        <taxon>rosids</taxon>
        <taxon>fabids</taxon>
        <taxon>Rosales</taxon>
        <taxon>Moraceae</taxon>
        <taxon>Moreae</taxon>
        <taxon>Morus</taxon>
    </lineage>
</organism>
<dbReference type="InterPro" id="IPR008811">
    <property type="entry name" value="Glycosyl_hydrolases_36"/>
</dbReference>
<dbReference type="EMBL" id="KE345081">
    <property type="protein sequence ID" value="EXB93568.1"/>
    <property type="molecule type" value="Genomic_DNA"/>
</dbReference>